<feature type="transmembrane region" description="Helical" evidence="1">
    <location>
        <begin position="56"/>
        <end position="74"/>
    </location>
</feature>
<dbReference type="AlphaFoldDB" id="A0A418XBC4"/>
<sequence>MDALLILGGLLLILVGLVWLVMLAFGTSLLWGLGSLLPPLTLVYVLRYWRTARKAVVLSALGFIPLVVGLTLLANQDAQRLEAILSLSWLKPETQAPAELVIHLRGELNGQPFAPQQGELIDGSLSLREGQDFFARREISIRLPQPVNGAVRVDVLPQDRGSLPEVQVSWLLPEQELPEARRLTHGYTLHLDLKPLAPNKLVGDFHLVLPPQFKTTLSGKVELFSNRLRYVDGKVDARFDSRDTLAYVIEDYLKRRFTTRLVQLASLPAVTLPAAIVELEIDAQVNGQPQHLPLRLKKSQSRGWEVQGDHFSPLPAESVAIVGSRQATVGSPMPASEQAGRPLDRRLRFTLPRLQSSPSRYQNLSMRIVTERGSMAEGRFTGINPDGRIVIRRNLSGQGEASFAVRPEEIKTIELLEP</sequence>
<protein>
    <submittedName>
        <fullName evidence="2">MFS transporter</fullName>
    </submittedName>
</protein>
<dbReference type="OrthoDB" id="6074146at2"/>
<evidence type="ECO:0000313" key="3">
    <source>
        <dbReference type="Proteomes" id="UP000284021"/>
    </source>
</evidence>
<reference evidence="2 3" key="1">
    <citation type="submission" date="2018-09" db="EMBL/GenBank/DDBJ databases">
        <authorList>
            <person name="Zhu H."/>
        </authorList>
    </citation>
    <scope>NUCLEOTIDE SEQUENCE [LARGE SCALE GENOMIC DNA]</scope>
    <source>
        <strain evidence="2 3">K1S02-6</strain>
    </source>
</reference>
<dbReference type="RefSeq" id="WP_119955362.1">
    <property type="nucleotide sequence ID" value="NZ_QYUR01000006.1"/>
</dbReference>
<keyword evidence="1" id="KW-0812">Transmembrane</keyword>
<keyword evidence="3" id="KW-1185">Reference proteome</keyword>
<name>A0A418XBC4_9PSED</name>
<dbReference type="EMBL" id="QYUR01000006">
    <property type="protein sequence ID" value="RJG09668.1"/>
    <property type="molecule type" value="Genomic_DNA"/>
</dbReference>
<keyword evidence="1" id="KW-0472">Membrane</keyword>
<gene>
    <name evidence="2" type="ORF">D3879_16465</name>
</gene>
<feature type="transmembrane region" description="Helical" evidence="1">
    <location>
        <begin position="30"/>
        <end position="49"/>
    </location>
</feature>
<keyword evidence="1" id="KW-1133">Transmembrane helix</keyword>
<evidence type="ECO:0000313" key="2">
    <source>
        <dbReference type="EMBL" id="RJG09668.1"/>
    </source>
</evidence>
<accession>A0A418XBC4</accession>
<organism evidence="2 3">
    <name type="scientific">Pseudomonas cavernicola</name>
    <dbReference type="NCBI Taxonomy" id="2320866"/>
    <lineage>
        <taxon>Bacteria</taxon>
        <taxon>Pseudomonadati</taxon>
        <taxon>Pseudomonadota</taxon>
        <taxon>Gammaproteobacteria</taxon>
        <taxon>Pseudomonadales</taxon>
        <taxon>Pseudomonadaceae</taxon>
        <taxon>Pseudomonas</taxon>
    </lineage>
</organism>
<evidence type="ECO:0000256" key="1">
    <source>
        <dbReference type="SAM" id="Phobius"/>
    </source>
</evidence>
<dbReference type="Proteomes" id="UP000284021">
    <property type="component" value="Unassembled WGS sequence"/>
</dbReference>
<comment type="caution">
    <text evidence="2">The sequence shown here is derived from an EMBL/GenBank/DDBJ whole genome shotgun (WGS) entry which is preliminary data.</text>
</comment>
<proteinExistence type="predicted"/>